<dbReference type="PANTHER" id="PTHR46626:SF1">
    <property type="entry name" value="RETICULON-LIKE PROTEIN B21"/>
    <property type="match status" value="1"/>
</dbReference>
<keyword evidence="4 6" id="KW-1133">Transmembrane helix</keyword>
<reference evidence="9" key="1">
    <citation type="submission" date="2020-01" db="EMBL/GenBank/DDBJ databases">
        <authorList>
            <person name="Mishra B."/>
        </authorList>
    </citation>
    <scope>NUCLEOTIDE SEQUENCE [LARGE SCALE GENOMIC DNA]</scope>
</reference>
<evidence type="ECO:0000313" key="9">
    <source>
        <dbReference type="EMBL" id="CAA7049729.1"/>
    </source>
</evidence>
<feature type="compositionally biased region" description="Polar residues" evidence="7">
    <location>
        <begin position="127"/>
        <end position="145"/>
    </location>
</feature>
<name>A0A6D2KDA1_9BRAS</name>
<feature type="compositionally biased region" description="Acidic residues" evidence="7">
    <location>
        <begin position="561"/>
        <end position="587"/>
    </location>
</feature>
<dbReference type="PROSITE" id="PS50845">
    <property type="entry name" value="RETICULON"/>
    <property type="match status" value="1"/>
</dbReference>
<dbReference type="EMBL" id="CACVBM020001428">
    <property type="protein sequence ID" value="CAA7049729.1"/>
    <property type="molecule type" value="Genomic_DNA"/>
</dbReference>
<evidence type="ECO:0000256" key="5">
    <source>
        <dbReference type="ARBA" id="ARBA00023136"/>
    </source>
</evidence>
<evidence type="ECO:0000256" key="1">
    <source>
        <dbReference type="ARBA" id="ARBA00004477"/>
    </source>
</evidence>
<sequence>MDPSSNSRRRRIAVGGGAVVAAGSVWETRMQTDDEVSNNKAIVNVKAIHLHAVDEHDNSNKQMSLKETALGVNGKRRTWKSDVKSSSTEISRADSSLKLTRPRSFGSTPPVTPRRSIGTPPPMTPRRSITSDSSDNKSLTVSVSVKKTRSDSVEGIEKTPGRVKKTRSELCTAIVKSGEFDSAPLRKVNSLPARNSEKSDEKTEHVDVLPEEKKDETVTEKLQITDEIKEFGVCQETVVSANTNEDEQIENGDHEEEEREAEKQSVDVKEMNVAKEVSKNRVSIETKKYSQFHNRKAPSPSSVRKIPAPVIKRATPVYSVPPSKDRITEEGHNFTQPQSKLQSLVDLVMWREASRSALVFGLGTFLIISSSYANDLNFSFISVVAYMGLIYLGVMFVFKSVIHRGIVEEEEERHKEGGVREEDVKRMLRLIMPYLNESLLQLKTFFSGDPSTTLKMGVVLFVLARCGSSITLWNLAKFGFLGAFTVPKIFISYSTHFSAYGKFWVRRFRDAWESCNHKKAVALTLFTLVWNLSSVVARVWAAFMLFVAFRYYQQKMIWTTDQDDDEDEEEEEDEENVVDDDDEEEEEQVPKLKRAAYMMMMPNKLKKNS</sequence>
<dbReference type="InterPro" id="IPR003388">
    <property type="entry name" value="Reticulon"/>
</dbReference>
<feature type="transmembrane region" description="Helical" evidence="6">
    <location>
        <begin position="478"/>
        <end position="500"/>
    </location>
</feature>
<feature type="compositionally biased region" description="Basic and acidic residues" evidence="7">
    <location>
        <begin position="195"/>
        <end position="214"/>
    </location>
</feature>
<dbReference type="AlphaFoldDB" id="A0A6D2KDA1"/>
<proteinExistence type="predicted"/>
<feature type="transmembrane region" description="Helical" evidence="6">
    <location>
        <begin position="520"/>
        <end position="549"/>
    </location>
</feature>
<evidence type="ECO:0000256" key="2">
    <source>
        <dbReference type="ARBA" id="ARBA00022692"/>
    </source>
</evidence>
<keyword evidence="2 6" id="KW-0812">Transmembrane</keyword>
<comment type="subcellular location">
    <subcellularLocation>
        <location evidence="1 6">Endoplasmic reticulum membrane</location>
        <topology evidence="1 6">Multi-pass membrane protein</topology>
    </subcellularLocation>
</comment>
<dbReference type="PANTHER" id="PTHR46626">
    <property type="entry name" value="RETICULON-LIKE PROTEIN B17"/>
    <property type="match status" value="1"/>
</dbReference>
<feature type="compositionally biased region" description="Acidic residues" evidence="7">
    <location>
        <begin position="244"/>
        <end position="259"/>
    </location>
</feature>
<dbReference type="OrthoDB" id="567788at2759"/>
<dbReference type="Pfam" id="PF02453">
    <property type="entry name" value="Reticulon"/>
    <property type="match status" value="1"/>
</dbReference>
<accession>A0A6D2KDA1</accession>
<feature type="region of interest" description="Disordered" evidence="7">
    <location>
        <begin position="561"/>
        <end position="590"/>
    </location>
</feature>
<feature type="region of interest" description="Disordered" evidence="7">
    <location>
        <begin position="190"/>
        <end position="214"/>
    </location>
</feature>
<keyword evidence="3 6" id="KW-0256">Endoplasmic reticulum</keyword>
<evidence type="ECO:0000256" key="4">
    <source>
        <dbReference type="ARBA" id="ARBA00022989"/>
    </source>
</evidence>
<keyword evidence="5 6" id="KW-0472">Membrane</keyword>
<feature type="region of interest" description="Disordered" evidence="7">
    <location>
        <begin position="90"/>
        <end position="146"/>
    </location>
</feature>
<feature type="domain" description="Reticulon" evidence="8">
    <location>
        <begin position="344"/>
        <end position="500"/>
    </location>
</feature>
<feature type="region of interest" description="Disordered" evidence="7">
    <location>
        <begin position="241"/>
        <end position="267"/>
    </location>
</feature>
<feature type="transmembrane region" description="Helical" evidence="6">
    <location>
        <begin position="379"/>
        <end position="398"/>
    </location>
</feature>
<dbReference type="GO" id="GO:0005789">
    <property type="term" value="C:endoplasmic reticulum membrane"/>
    <property type="evidence" value="ECO:0007669"/>
    <property type="project" value="UniProtKB-SubCell"/>
</dbReference>
<evidence type="ECO:0000256" key="3">
    <source>
        <dbReference type="ARBA" id="ARBA00022824"/>
    </source>
</evidence>
<evidence type="ECO:0000256" key="6">
    <source>
        <dbReference type="RuleBase" id="RU363132"/>
    </source>
</evidence>
<protein>
    <recommendedName>
        <fullName evidence="6">Reticulon-like protein</fullName>
    </recommendedName>
</protein>
<dbReference type="Proteomes" id="UP000467841">
    <property type="component" value="Unassembled WGS sequence"/>
</dbReference>
<keyword evidence="10" id="KW-1185">Reference proteome</keyword>
<evidence type="ECO:0000313" key="10">
    <source>
        <dbReference type="Proteomes" id="UP000467841"/>
    </source>
</evidence>
<comment type="caution">
    <text evidence="9">The sequence shown here is derived from an EMBL/GenBank/DDBJ whole genome shotgun (WGS) entry which is preliminary data.</text>
</comment>
<gene>
    <name evidence="9" type="ORF">MERR_LOCUS36964</name>
</gene>
<dbReference type="InterPro" id="IPR044647">
    <property type="entry name" value="RTNLB17/18/21"/>
</dbReference>
<evidence type="ECO:0000259" key="8">
    <source>
        <dbReference type="PROSITE" id="PS50845"/>
    </source>
</evidence>
<evidence type="ECO:0000256" key="7">
    <source>
        <dbReference type="SAM" id="MobiDB-lite"/>
    </source>
</evidence>
<organism evidence="9 10">
    <name type="scientific">Microthlaspi erraticum</name>
    <dbReference type="NCBI Taxonomy" id="1685480"/>
    <lineage>
        <taxon>Eukaryota</taxon>
        <taxon>Viridiplantae</taxon>
        <taxon>Streptophyta</taxon>
        <taxon>Embryophyta</taxon>
        <taxon>Tracheophyta</taxon>
        <taxon>Spermatophyta</taxon>
        <taxon>Magnoliopsida</taxon>
        <taxon>eudicotyledons</taxon>
        <taxon>Gunneridae</taxon>
        <taxon>Pentapetalae</taxon>
        <taxon>rosids</taxon>
        <taxon>malvids</taxon>
        <taxon>Brassicales</taxon>
        <taxon>Brassicaceae</taxon>
        <taxon>Coluteocarpeae</taxon>
        <taxon>Microthlaspi</taxon>
    </lineage>
</organism>